<reference evidence="2 3" key="1">
    <citation type="submission" date="2019-03" db="EMBL/GenBank/DDBJ databases">
        <title>Genomic Encyclopedia of Type Strains, Phase IV (KMG-IV): sequencing the most valuable type-strain genomes for metagenomic binning, comparative biology and taxonomic classification.</title>
        <authorList>
            <person name="Goeker M."/>
        </authorList>
    </citation>
    <scope>NUCLEOTIDE SEQUENCE [LARGE SCALE GENOMIC DNA]</scope>
    <source>
        <strain evidence="2 3">DSM 2286</strain>
    </source>
</reference>
<dbReference type="AlphaFoldDB" id="A0A4R1PRW5"/>
<evidence type="ECO:0000313" key="2">
    <source>
        <dbReference type="EMBL" id="TCL33337.1"/>
    </source>
</evidence>
<dbReference type="EMBL" id="SMMU01000004">
    <property type="protein sequence ID" value="TCL33337.1"/>
    <property type="molecule type" value="Genomic_DNA"/>
</dbReference>
<accession>A0A4R1PRW5</accession>
<sequence length="202" mass="20785">MDGAQGGRQAPRGKAGCEHAGHGLRRSQALLRYKPAGVLFKRSARTRTAQRGLFRPAPVDGTGSAGTGSRAPLKQWFPMKPGRAMARPGGLGMSVRRSGSVSPASMPACTPAPDAWSASCCNAEPAVKAGRKKGRRAVERGGVTAPAPLQATCSGCVVVVPISSSSVAAAKMKSSAASWPAWLPSRAISKRLPSASASRSLR</sequence>
<evidence type="ECO:0000313" key="3">
    <source>
        <dbReference type="Proteomes" id="UP000295169"/>
    </source>
</evidence>
<protein>
    <submittedName>
        <fullName evidence="2">Uncharacterized protein</fullName>
    </submittedName>
</protein>
<comment type="caution">
    <text evidence="2">The sequence shown here is derived from an EMBL/GenBank/DDBJ whole genome shotgun (WGS) entry which is preliminary data.</text>
</comment>
<evidence type="ECO:0000256" key="1">
    <source>
        <dbReference type="SAM" id="MobiDB-lite"/>
    </source>
</evidence>
<feature type="region of interest" description="Disordered" evidence="1">
    <location>
        <begin position="1"/>
        <end position="22"/>
    </location>
</feature>
<name>A0A4R1PRW5_9GAMM</name>
<gene>
    <name evidence="2" type="ORF">EV691_10411</name>
</gene>
<organism evidence="2 3">
    <name type="scientific">Azotobacter chroococcum</name>
    <dbReference type="NCBI Taxonomy" id="353"/>
    <lineage>
        <taxon>Bacteria</taxon>
        <taxon>Pseudomonadati</taxon>
        <taxon>Pseudomonadota</taxon>
        <taxon>Gammaproteobacteria</taxon>
        <taxon>Pseudomonadales</taxon>
        <taxon>Pseudomonadaceae</taxon>
        <taxon>Azotobacter</taxon>
    </lineage>
</organism>
<dbReference type="Proteomes" id="UP000295169">
    <property type="component" value="Unassembled WGS sequence"/>
</dbReference>
<feature type="region of interest" description="Disordered" evidence="1">
    <location>
        <begin position="54"/>
        <end position="75"/>
    </location>
</feature>
<proteinExistence type="predicted"/>